<dbReference type="Proteomes" id="UP001628156">
    <property type="component" value="Unassembled WGS sequence"/>
</dbReference>
<dbReference type="EMBL" id="BAAFRS010000266">
    <property type="protein sequence ID" value="GAB1225931.1"/>
    <property type="molecule type" value="Genomic_DNA"/>
</dbReference>
<proteinExistence type="predicted"/>
<feature type="region of interest" description="Disordered" evidence="1">
    <location>
        <begin position="1"/>
        <end position="38"/>
    </location>
</feature>
<protein>
    <recommendedName>
        <fullName evidence="4">TATA-binding protein-associated phosphoprotein</fullName>
    </recommendedName>
</protein>
<keyword evidence="3" id="KW-1185">Reference proteome</keyword>
<accession>A0ABQ0DSW5</accession>
<feature type="compositionally biased region" description="Basic and acidic residues" evidence="1">
    <location>
        <begin position="28"/>
        <end position="38"/>
    </location>
</feature>
<comment type="caution">
    <text evidence="2">The sequence shown here is derived from an EMBL/GenBank/DDBJ whole genome shotgun (WGS) entry which is preliminary data.</text>
</comment>
<evidence type="ECO:0008006" key="4">
    <source>
        <dbReference type="Google" id="ProtNLM"/>
    </source>
</evidence>
<sequence length="230" mass="26825">MDSVQMQSSNNDFSISQDEKSTNCQKSHGSERKKFKKDEAKYTLKKREMKNLESYQQAALLCLMNSKCSFSLEHPGKQSKVTVTMPRLVSLYIDKQEIEVAKLADTQSQLIMKKEVAGGVSQTTSTRRYEKNKRIFTQNFLFDLCLEYGFWFESKPSRKSKKSHQMERITRIYYKDTYLMNQTKMMELGKAVNSFLFSNIINDKRVTINQNNIKLSDIKKSFGLTDTLFM</sequence>
<gene>
    <name evidence="2" type="ORF">ENUP19_0266G0020</name>
</gene>
<name>A0ABQ0DSW5_9EUKA</name>
<organism evidence="2 3">
    <name type="scientific">Entamoeba nuttalli</name>
    <dbReference type="NCBI Taxonomy" id="412467"/>
    <lineage>
        <taxon>Eukaryota</taxon>
        <taxon>Amoebozoa</taxon>
        <taxon>Evosea</taxon>
        <taxon>Archamoebae</taxon>
        <taxon>Mastigamoebida</taxon>
        <taxon>Entamoebidae</taxon>
        <taxon>Entamoeba</taxon>
    </lineage>
</organism>
<evidence type="ECO:0000313" key="2">
    <source>
        <dbReference type="EMBL" id="GAB1225931.1"/>
    </source>
</evidence>
<evidence type="ECO:0000313" key="3">
    <source>
        <dbReference type="Proteomes" id="UP001628156"/>
    </source>
</evidence>
<evidence type="ECO:0000256" key="1">
    <source>
        <dbReference type="SAM" id="MobiDB-lite"/>
    </source>
</evidence>
<reference evidence="2 3" key="1">
    <citation type="journal article" date="2019" name="PLoS Negl. Trop. Dis.">
        <title>Whole genome sequencing of Entamoeba nuttalli reveals mammalian host-related molecular signatures and a novel octapeptide-repeat surface protein.</title>
        <authorList>
            <person name="Tanaka M."/>
            <person name="Makiuchi T."/>
            <person name="Komiyama T."/>
            <person name="Shiina T."/>
            <person name="Osaki K."/>
            <person name="Tachibana H."/>
        </authorList>
    </citation>
    <scope>NUCLEOTIDE SEQUENCE [LARGE SCALE GENOMIC DNA]</scope>
    <source>
        <strain evidence="2 3">P19-061405</strain>
    </source>
</reference>
<feature type="compositionally biased region" description="Polar residues" evidence="1">
    <location>
        <begin position="1"/>
        <end position="27"/>
    </location>
</feature>